<dbReference type="Proteomes" id="UP000094172">
    <property type="component" value="Unassembled WGS sequence"/>
</dbReference>
<dbReference type="CDD" id="cd16025">
    <property type="entry name" value="PAS_like"/>
    <property type="match status" value="1"/>
</dbReference>
<dbReference type="PANTHER" id="PTHR42693">
    <property type="entry name" value="ARYLSULFATASE FAMILY MEMBER"/>
    <property type="match status" value="1"/>
</dbReference>
<dbReference type="Gene3D" id="3.30.1120.10">
    <property type="match status" value="1"/>
</dbReference>
<dbReference type="PANTHER" id="PTHR42693:SF43">
    <property type="entry name" value="BLL2667 PROTEIN"/>
    <property type="match status" value="1"/>
</dbReference>
<dbReference type="Pfam" id="PF00884">
    <property type="entry name" value="Sulfatase"/>
    <property type="match status" value="1"/>
</dbReference>
<dbReference type="Gene3D" id="3.40.720.10">
    <property type="entry name" value="Alkaline Phosphatase, subunit A"/>
    <property type="match status" value="1"/>
</dbReference>
<feature type="region of interest" description="Disordered" evidence="5">
    <location>
        <begin position="15"/>
        <end position="43"/>
    </location>
</feature>
<feature type="domain" description="Sulfatase N-terminal" evidence="6">
    <location>
        <begin position="50"/>
        <end position="470"/>
    </location>
</feature>
<dbReference type="SUPFAM" id="SSF53649">
    <property type="entry name" value="Alkaline phosphatase-like"/>
    <property type="match status" value="1"/>
</dbReference>
<keyword evidence="2" id="KW-0479">Metal-binding</keyword>
<comment type="caution">
    <text evidence="7">The sequence shown here is derived from an EMBL/GenBank/DDBJ whole genome shotgun (WGS) entry which is preliminary data.</text>
</comment>
<dbReference type="PROSITE" id="PS00523">
    <property type="entry name" value="SULFATASE_1"/>
    <property type="match status" value="1"/>
</dbReference>
<sequence length="777" mass="85584">MAALLLSTSVAAQESLPFPPRPSGSTAGPTIAESTYSPLPPESHLPEDAPNIIIIMLDDVGPALPETFGGVIHTPTLDALVDKGIAYSRFHNAAMCSPTRASLLTGRNHHRVGYGQISELANDWDGYSGMIPRTSATVARVLGDYGYATAAFGKWHNTPANETTAVGPYTNWPVGEGIGFDYFYGFLAGETSQWEPAVVENTVRLDPSHGKADYHFTEDMTDKAVTWMRQVHALQPDKPFLLYWAPGASHGPHHIFKEWADKYAGKFDAGWDQMRDEIFARQKKLGWIPENTDLTPRPDTLAAWSDVPEDQRAFQLRLMEVFAGYTEHADTQAGRLLETLEDLGIRENTLIFYVWGDNGSSAEGQNGTISELLAQNGIETEIKDHIETMNELGGLDVLGSPKVDNMYHAGWAWAGSTPYRSTKLIAAHFGGTRTPMVVSWPNHITADKTPRAQFHHVNDIVPTIYDVLDITPPTTVDGISQDPMDGISMTYTFDSPTAEGRKPGQYFEVMGSRAYYKEDWIASVFGPRVPWVPGVDPAIFNWSPDEDVWELHNLREDHSQAHNIAADNPEKVHELKEAFGVDAKDNNVWPVGGGLWSVVFHPEDAPSNPATEFDYTQDVVAVPEFTAPKVGTRNNVVTIEVDLQEDSSGVLYALGGFSAGLALWVDQGKLTYEYNLFEIERTRITTTEPFPTGKVTIEIETKKAGDGRAAPLNVSIRINGTKVAEGTVPRSATLGFTANDAFDVGRDSYSPVSEAYFDRKPFAFNGVIDRLNVKYLQ</sequence>
<dbReference type="GO" id="GO:0046872">
    <property type="term" value="F:metal ion binding"/>
    <property type="evidence" value="ECO:0007669"/>
    <property type="project" value="UniProtKB-KW"/>
</dbReference>
<organism evidence="7 8">
    <name type="scientific">Methyloceanibacter stevinii</name>
    <dbReference type="NCBI Taxonomy" id="1774970"/>
    <lineage>
        <taxon>Bacteria</taxon>
        <taxon>Pseudomonadati</taxon>
        <taxon>Pseudomonadota</taxon>
        <taxon>Alphaproteobacteria</taxon>
        <taxon>Hyphomicrobiales</taxon>
        <taxon>Hyphomicrobiaceae</taxon>
        <taxon>Methyloceanibacter</taxon>
    </lineage>
</organism>
<feature type="compositionally biased region" description="Polar residues" evidence="5">
    <location>
        <begin position="23"/>
        <end position="37"/>
    </location>
</feature>
<protein>
    <submittedName>
        <fullName evidence="7">Arylsulfatase</fullName>
    </submittedName>
</protein>
<accession>A0A1E3VQU1</accession>
<reference evidence="7 8" key="1">
    <citation type="journal article" date="2016" name="Environ. Microbiol.">
        <title>New Methyloceanibacter diversity from North Sea sediments includes methanotroph containing solely the soluble methane monooxygenase.</title>
        <authorList>
            <person name="Vekeman B."/>
            <person name="Kerckhof F.M."/>
            <person name="Cremers G."/>
            <person name="de Vos P."/>
            <person name="Vandamme P."/>
            <person name="Boon N."/>
            <person name="Op den Camp H.J."/>
            <person name="Heylen K."/>
        </authorList>
    </citation>
    <scope>NUCLEOTIDE SEQUENCE [LARGE SCALE GENOMIC DNA]</scope>
    <source>
        <strain evidence="7 8">R-67176</strain>
    </source>
</reference>
<dbReference type="GO" id="GO:0016787">
    <property type="term" value="F:hydrolase activity"/>
    <property type="evidence" value="ECO:0007669"/>
    <property type="project" value="UniProtKB-KW"/>
</dbReference>
<dbReference type="AlphaFoldDB" id="A0A1E3VQU1"/>
<dbReference type="EMBL" id="LPWE01000011">
    <property type="protein sequence ID" value="ODR95326.1"/>
    <property type="molecule type" value="Genomic_DNA"/>
</dbReference>
<evidence type="ECO:0000256" key="3">
    <source>
        <dbReference type="ARBA" id="ARBA00022801"/>
    </source>
</evidence>
<comment type="similarity">
    <text evidence="1">Belongs to the sulfatase family.</text>
</comment>
<dbReference type="STRING" id="1774970.AUC70_04510"/>
<dbReference type="InterPro" id="IPR017850">
    <property type="entry name" value="Alkaline_phosphatase_core_sf"/>
</dbReference>
<keyword evidence="4" id="KW-0106">Calcium</keyword>
<evidence type="ECO:0000259" key="6">
    <source>
        <dbReference type="Pfam" id="PF00884"/>
    </source>
</evidence>
<dbReference type="InterPro" id="IPR000917">
    <property type="entry name" value="Sulfatase_N"/>
</dbReference>
<proteinExistence type="inferred from homology"/>
<keyword evidence="8" id="KW-1185">Reference proteome</keyword>
<dbReference type="InterPro" id="IPR050738">
    <property type="entry name" value="Sulfatase"/>
</dbReference>
<evidence type="ECO:0000256" key="5">
    <source>
        <dbReference type="SAM" id="MobiDB-lite"/>
    </source>
</evidence>
<keyword evidence="3" id="KW-0378">Hydrolase</keyword>
<name>A0A1E3VQU1_9HYPH</name>
<evidence type="ECO:0000256" key="4">
    <source>
        <dbReference type="ARBA" id="ARBA00022837"/>
    </source>
</evidence>
<evidence type="ECO:0000256" key="2">
    <source>
        <dbReference type="ARBA" id="ARBA00022723"/>
    </source>
</evidence>
<evidence type="ECO:0000313" key="7">
    <source>
        <dbReference type="EMBL" id="ODR95326.1"/>
    </source>
</evidence>
<gene>
    <name evidence="7" type="ORF">AUC70_04510</name>
</gene>
<dbReference type="InterPro" id="IPR024607">
    <property type="entry name" value="Sulfatase_CS"/>
</dbReference>
<evidence type="ECO:0000313" key="8">
    <source>
        <dbReference type="Proteomes" id="UP000094172"/>
    </source>
</evidence>
<evidence type="ECO:0000256" key="1">
    <source>
        <dbReference type="ARBA" id="ARBA00008779"/>
    </source>
</evidence>